<feature type="active site" evidence="5">
    <location>
        <position position="10"/>
    </location>
</feature>
<dbReference type="Gene3D" id="3.30.1060.10">
    <property type="entry name" value="Peptide methionine sulphoxide reductase MsrA"/>
    <property type="match status" value="1"/>
</dbReference>
<dbReference type="NCBIfam" id="TIGR00401">
    <property type="entry name" value="msrA"/>
    <property type="match status" value="1"/>
</dbReference>
<dbReference type="RefSeq" id="WP_069716824.1">
    <property type="nucleotide sequence ID" value="NZ_MJEH01000016.1"/>
</dbReference>
<comment type="function">
    <text evidence="5">Has an important function as a repair enzyme for proteins that have been inactivated by oxidation. Catalyzes the reversible oxidation-reduction of methionine sulfoxide in proteins to methionine.</text>
</comment>
<comment type="caution">
    <text evidence="7">The sequence shown here is derived from an EMBL/GenBank/DDBJ whole genome shotgun (WGS) entry which is preliminary data.</text>
</comment>
<accession>A0A1E5LGA8</accession>
<dbReference type="InterPro" id="IPR036509">
    <property type="entry name" value="Met_Sox_Rdtase_MsrA_sf"/>
</dbReference>
<dbReference type="PANTHER" id="PTHR43774">
    <property type="entry name" value="PEPTIDE METHIONINE SULFOXIDE REDUCTASE"/>
    <property type="match status" value="1"/>
</dbReference>
<reference evidence="7 8" key="1">
    <citation type="submission" date="2016-08" db="EMBL/GenBank/DDBJ databases">
        <title>Genome of Bacillus solimangrovi GH2-4.</title>
        <authorList>
            <person name="Lim S."/>
            <person name="Kim B.-C."/>
        </authorList>
    </citation>
    <scope>NUCLEOTIDE SEQUENCE [LARGE SCALE GENOMIC DNA]</scope>
    <source>
        <strain evidence="7 8">GH2-4</strain>
    </source>
</reference>
<feature type="domain" description="Peptide methionine sulphoxide reductase MsrA" evidence="6">
    <location>
        <begin position="3"/>
        <end position="151"/>
    </location>
</feature>
<dbReference type="STRING" id="1305675.BFG57_13230"/>
<evidence type="ECO:0000313" key="7">
    <source>
        <dbReference type="EMBL" id="OEH93111.1"/>
    </source>
</evidence>
<dbReference type="OrthoDB" id="4174719at2"/>
<dbReference type="GO" id="GO:0033744">
    <property type="term" value="F:L-methionine:thioredoxin-disulfide S-oxidoreductase activity"/>
    <property type="evidence" value="ECO:0007669"/>
    <property type="project" value="RHEA"/>
</dbReference>
<comment type="catalytic activity">
    <reaction evidence="3 5">
        <text>L-methionyl-[protein] + [thioredoxin]-disulfide + H2O = L-methionyl-(S)-S-oxide-[protein] + [thioredoxin]-dithiol</text>
        <dbReference type="Rhea" id="RHEA:14217"/>
        <dbReference type="Rhea" id="RHEA-COMP:10698"/>
        <dbReference type="Rhea" id="RHEA-COMP:10700"/>
        <dbReference type="Rhea" id="RHEA-COMP:12313"/>
        <dbReference type="Rhea" id="RHEA-COMP:12315"/>
        <dbReference type="ChEBI" id="CHEBI:15377"/>
        <dbReference type="ChEBI" id="CHEBI:16044"/>
        <dbReference type="ChEBI" id="CHEBI:29950"/>
        <dbReference type="ChEBI" id="CHEBI:44120"/>
        <dbReference type="ChEBI" id="CHEBI:50058"/>
        <dbReference type="EC" id="1.8.4.11"/>
    </reaction>
</comment>
<dbReference type="EC" id="1.8.4.11" evidence="5"/>
<dbReference type="Proteomes" id="UP000095209">
    <property type="component" value="Unassembled WGS sequence"/>
</dbReference>
<dbReference type="PANTHER" id="PTHR43774:SF1">
    <property type="entry name" value="PEPTIDE METHIONINE SULFOXIDE REDUCTASE MSRA 2"/>
    <property type="match status" value="1"/>
</dbReference>
<dbReference type="AlphaFoldDB" id="A0A1E5LGA8"/>
<evidence type="ECO:0000256" key="5">
    <source>
        <dbReference type="HAMAP-Rule" id="MF_01401"/>
    </source>
</evidence>
<dbReference type="EMBL" id="MJEH01000016">
    <property type="protein sequence ID" value="OEH93111.1"/>
    <property type="molecule type" value="Genomic_DNA"/>
</dbReference>
<name>A0A1E5LGA8_9BACI</name>
<proteinExistence type="inferred from homology"/>
<evidence type="ECO:0000256" key="2">
    <source>
        <dbReference type="ARBA" id="ARBA00023002"/>
    </source>
</evidence>
<dbReference type="SUPFAM" id="SSF55068">
    <property type="entry name" value="Peptide methionine sulfoxide reductase"/>
    <property type="match status" value="1"/>
</dbReference>
<sequence length="157" mass="17653">MEKAVFGAGCFWGVEAFFEKVRGVEATRVGYSGGTLANPTYEQVKAGDTSHAEVVEVLFDPWKVSYDELLDVFFDCHDPTTKNRQGIDIGSQYRSVIFFQNVKQLEAAKAKKEKLDQSGKLKNSIVTEITPAKEFYEAEEYHQKYFQKNGTLSCGIS</sequence>
<comment type="similarity">
    <text evidence="1 5">Belongs to the MsrA Met sulfoxide reductase family.</text>
</comment>
<dbReference type="Pfam" id="PF01625">
    <property type="entry name" value="PMSR"/>
    <property type="match status" value="1"/>
</dbReference>
<evidence type="ECO:0000313" key="8">
    <source>
        <dbReference type="Proteomes" id="UP000095209"/>
    </source>
</evidence>
<dbReference type="GO" id="GO:0008113">
    <property type="term" value="F:peptide-methionine (S)-S-oxide reductase activity"/>
    <property type="evidence" value="ECO:0007669"/>
    <property type="project" value="UniProtKB-UniRule"/>
</dbReference>
<protein>
    <recommendedName>
        <fullName evidence="5">Peptide methionine sulfoxide reductase MsrA</fullName>
        <shortName evidence="5">Protein-methionine-S-oxide reductase</shortName>
        <ecNumber evidence="5">1.8.4.11</ecNumber>
    </recommendedName>
    <alternativeName>
        <fullName evidence="5">Peptide-methionine (S)-S-oxide reductase</fullName>
        <shortName evidence="5">Peptide Met(O) reductase</shortName>
    </alternativeName>
</protein>
<keyword evidence="8" id="KW-1185">Reference proteome</keyword>
<comment type="catalytic activity">
    <reaction evidence="4 5">
        <text>[thioredoxin]-disulfide + L-methionine + H2O = L-methionine (S)-S-oxide + [thioredoxin]-dithiol</text>
        <dbReference type="Rhea" id="RHEA:19993"/>
        <dbReference type="Rhea" id="RHEA-COMP:10698"/>
        <dbReference type="Rhea" id="RHEA-COMP:10700"/>
        <dbReference type="ChEBI" id="CHEBI:15377"/>
        <dbReference type="ChEBI" id="CHEBI:29950"/>
        <dbReference type="ChEBI" id="CHEBI:50058"/>
        <dbReference type="ChEBI" id="CHEBI:57844"/>
        <dbReference type="ChEBI" id="CHEBI:58772"/>
        <dbReference type="EC" id="1.8.4.11"/>
    </reaction>
</comment>
<evidence type="ECO:0000256" key="3">
    <source>
        <dbReference type="ARBA" id="ARBA00047806"/>
    </source>
</evidence>
<dbReference type="InterPro" id="IPR002569">
    <property type="entry name" value="Met_Sox_Rdtase_MsrA_dom"/>
</dbReference>
<evidence type="ECO:0000256" key="4">
    <source>
        <dbReference type="ARBA" id="ARBA00048782"/>
    </source>
</evidence>
<gene>
    <name evidence="5" type="primary">msrA</name>
    <name evidence="7" type="ORF">BFG57_13230</name>
</gene>
<evidence type="ECO:0000259" key="6">
    <source>
        <dbReference type="Pfam" id="PF01625"/>
    </source>
</evidence>
<keyword evidence="2 5" id="KW-0560">Oxidoreductase</keyword>
<organism evidence="7 8">
    <name type="scientific">Bacillus solimangrovi</name>
    <dbReference type="NCBI Taxonomy" id="1305675"/>
    <lineage>
        <taxon>Bacteria</taxon>
        <taxon>Bacillati</taxon>
        <taxon>Bacillota</taxon>
        <taxon>Bacilli</taxon>
        <taxon>Bacillales</taxon>
        <taxon>Bacillaceae</taxon>
        <taxon>Bacillus</taxon>
    </lineage>
</organism>
<evidence type="ECO:0000256" key="1">
    <source>
        <dbReference type="ARBA" id="ARBA00005591"/>
    </source>
</evidence>
<dbReference type="HAMAP" id="MF_01401">
    <property type="entry name" value="MsrA"/>
    <property type="match status" value="1"/>
</dbReference>